<evidence type="ECO:0000313" key="2">
    <source>
        <dbReference type="Proteomes" id="UP000192907"/>
    </source>
</evidence>
<reference evidence="2" key="1">
    <citation type="submission" date="2017-04" db="EMBL/GenBank/DDBJ databases">
        <authorList>
            <person name="Varghese N."/>
            <person name="Submissions S."/>
        </authorList>
    </citation>
    <scope>NUCLEOTIDE SEQUENCE [LARGE SCALE GENOMIC DNA]</scope>
    <source>
        <strain evidence="2">RKEM611</strain>
    </source>
</reference>
<dbReference type="RefSeq" id="WP_132321042.1">
    <property type="nucleotide sequence ID" value="NZ_FWZT01000013.1"/>
</dbReference>
<dbReference type="OrthoDB" id="9977633at2"/>
<evidence type="ECO:0000313" key="1">
    <source>
        <dbReference type="EMBL" id="SMF43001.1"/>
    </source>
</evidence>
<accession>A0A1Y6C4I1</accession>
<keyword evidence="2" id="KW-1185">Reference proteome</keyword>
<organism evidence="1 2">
    <name type="scientific">Pseudobacteriovorax antillogorgiicola</name>
    <dbReference type="NCBI Taxonomy" id="1513793"/>
    <lineage>
        <taxon>Bacteria</taxon>
        <taxon>Pseudomonadati</taxon>
        <taxon>Bdellovibrionota</taxon>
        <taxon>Oligoflexia</taxon>
        <taxon>Oligoflexales</taxon>
        <taxon>Pseudobacteriovoracaceae</taxon>
        <taxon>Pseudobacteriovorax</taxon>
    </lineage>
</organism>
<dbReference type="EMBL" id="FWZT01000013">
    <property type="protein sequence ID" value="SMF43001.1"/>
    <property type="molecule type" value="Genomic_DNA"/>
</dbReference>
<sequence>MKLETILLILIGSLSIGCNEENFEGSVNPKTENSAVEIVETSADTSGEGAVQPVPITGAYLYCQEFAEERTETQSAVACRLESDGQVIENASSQITNLVWNQSSQGSTVTVSVAEAREGWLRNFKIEASAGSIQTDIDISLSLTLGSQSYDFQSQVSIIWDPDCALAPLDFESLSNSQIPAEGLVVDSQFTESHGITFSTISGNPVFIGQYGGMTPIAYYGGPDNVANYLAPDQNTGQFFITDGHKQAEQTDTLVVSYGTPASEAYLELIDIDFSETYVVQAYDQNDQIIHEVQVASESANFRDGMPSAFRMQSPDGSASIHKLHVYGFNPPGATGIGFGLDNFSPRCIP</sequence>
<dbReference type="PROSITE" id="PS51257">
    <property type="entry name" value="PROKAR_LIPOPROTEIN"/>
    <property type="match status" value="1"/>
</dbReference>
<name>A0A1Y6C4I1_9BACT</name>
<dbReference type="STRING" id="1513793.SAMN06296036_11341"/>
<dbReference type="AlphaFoldDB" id="A0A1Y6C4I1"/>
<dbReference type="Proteomes" id="UP000192907">
    <property type="component" value="Unassembled WGS sequence"/>
</dbReference>
<protein>
    <submittedName>
        <fullName evidence="1">Uncharacterized protein</fullName>
    </submittedName>
</protein>
<gene>
    <name evidence="1" type="ORF">SAMN06296036_11341</name>
</gene>
<proteinExistence type="predicted"/>